<dbReference type="Pfam" id="PF02643">
    <property type="entry name" value="DUF192"/>
    <property type="match status" value="1"/>
</dbReference>
<proteinExistence type="predicted"/>
<accession>A0A1H5SF58</accession>
<dbReference type="PANTHER" id="PTHR37953:SF1">
    <property type="entry name" value="UPF0127 PROTEIN MJ1496"/>
    <property type="match status" value="1"/>
</dbReference>
<dbReference type="AlphaFoldDB" id="A0A1H5SF58"/>
<evidence type="ECO:0000313" key="1">
    <source>
        <dbReference type="EMBL" id="SEF49060.1"/>
    </source>
</evidence>
<dbReference type="Gene3D" id="2.60.120.1140">
    <property type="entry name" value="Protein of unknown function DUF192"/>
    <property type="match status" value="1"/>
</dbReference>
<dbReference type="PANTHER" id="PTHR37953">
    <property type="entry name" value="UPF0127 PROTEIN MJ1496"/>
    <property type="match status" value="1"/>
</dbReference>
<dbReference type="InterPro" id="IPR003795">
    <property type="entry name" value="DUF192"/>
</dbReference>
<sequence length="146" mass="16489">MVCCGLLLSSHAIAQDSAQSRLPTVELTAGMHVIQAEVARTYDQQSTGLMYRRKMGINEGMLFVYEAPQIRCYWMRNTHIPLTIAFIDDEGAIVNLRDMQPRSERSHCSTKPVRYALEMNQGWFKARGLKPGFKLHGIPLTPVVIP</sequence>
<dbReference type="Proteomes" id="UP000236753">
    <property type="component" value="Unassembled WGS sequence"/>
</dbReference>
<protein>
    <recommendedName>
        <fullName evidence="3">DUF192 domain-containing protein</fullName>
    </recommendedName>
</protein>
<evidence type="ECO:0008006" key="3">
    <source>
        <dbReference type="Google" id="ProtNLM"/>
    </source>
</evidence>
<organism evidence="1 2">
    <name type="scientific">Nitrosomonas ureae</name>
    <dbReference type="NCBI Taxonomy" id="44577"/>
    <lineage>
        <taxon>Bacteria</taxon>
        <taxon>Pseudomonadati</taxon>
        <taxon>Pseudomonadota</taxon>
        <taxon>Betaproteobacteria</taxon>
        <taxon>Nitrosomonadales</taxon>
        <taxon>Nitrosomonadaceae</taxon>
        <taxon>Nitrosomonas</taxon>
    </lineage>
</organism>
<gene>
    <name evidence="1" type="ORF">SAMN05216334_102150</name>
</gene>
<dbReference type="InterPro" id="IPR038695">
    <property type="entry name" value="Saro_0823-like_sf"/>
</dbReference>
<reference evidence="1 2" key="1">
    <citation type="submission" date="2016-10" db="EMBL/GenBank/DDBJ databases">
        <authorList>
            <person name="de Groot N.N."/>
        </authorList>
    </citation>
    <scope>NUCLEOTIDE SEQUENCE [LARGE SCALE GENOMIC DNA]</scope>
    <source>
        <strain evidence="1 2">Nm13</strain>
    </source>
</reference>
<dbReference type="OrthoDB" id="5526466at2"/>
<dbReference type="EMBL" id="FNUX01000002">
    <property type="protein sequence ID" value="SEF49060.1"/>
    <property type="molecule type" value="Genomic_DNA"/>
</dbReference>
<name>A0A1H5SF58_9PROT</name>
<evidence type="ECO:0000313" key="2">
    <source>
        <dbReference type="Proteomes" id="UP000236753"/>
    </source>
</evidence>